<accession>A0A1L3F9L6</accession>
<dbReference type="OrthoDB" id="10017751at2"/>
<evidence type="ECO:0000313" key="2">
    <source>
        <dbReference type="Proteomes" id="UP000181962"/>
    </source>
</evidence>
<reference evidence="1 2" key="1">
    <citation type="submission" date="2016-11" db="EMBL/GenBank/DDBJ databases">
        <title>Complete Genome Sequence of Bradyrhizobium sp. strain J5, an isolated from soybean nodule in Hokkaido.</title>
        <authorList>
            <person name="Kanehara K."/>
        </authorList>
    </citation>
    <scope>NUCLEOTIDE SEQUENCE [LARGE SCALE GENOMIC DNA]</scope>
    <source>
        <strain evidence="1 2">J5</strain>
    </source>
</reference>
<organism evidence="1 2">
    <name type="scientific">Bradyrhizobium japonicum</name>
    <dbReference type="NCBI Taxonomy" id="375"/>
    <lineage>
        <taxon>Bacteria</taxon>
        <taxon>Pseudomonadati</taxon>
        <taxon>Pseudomonadota</taxon>
        <taxon>Alphaproteobacteria</taxon>
        <taxon>Hyphomicrobiales</taxon>
        <taxon>Nitrobacteraceae</taxon>
        <taxon>Bradyrhizobium</taxon>
    </lineage>
</organism>
<sequence length="308" mass="33719">MPRSLKSLIVGAAAFIAWAVVIAGSAWAETAAISPADARRIVAAVMEPLRPAVGSYVIQSFDDLPRQASEVASKTPIAVVVGDSRSSPVPGVYSNCIADSSTRTIRCDLRLLDDLIDDFHILYSEDQRDAAREHILQLVIAHELGHIFYRDRSAGYHGSDNGFSIFRYLHYKTELRADGFAVRLIDRYAKDRNSEFGTIVDLANGAVKMSLCPDTFPALCPCPGYTDPTLCSRVPIGPGGPLIGANDRVSVTLTGTHPQYVVRFARLLYLSRDPGARGIYRNAARELLLRVVVRNERGQLESTAALFR</sequence>
<proteinExistence type="predicted"/>
<protein>
    <submittedName>
        <fullName evidence="1">Uncharacterized protein</fullName>
    </submittedName>
</protein>
<dbReference type="RefSeq" id="WP_071911170.1">
    <property type="nucleotide sequence ID" value="NZ_CP017637.1"/>
</dbReference>
<name>A0A1L3F9L6_BRAJP</name>
<dbReference type="AlphaFoldDB" id="A0A1L3F9L6"/>
<evidence type="ECO:0000313" key="1">
    <source>
        <dbReference type="EMBL" id="APG09942.1"/>
    </source>
</evidence>
<dbReference type="Proteomes" id="UP000181962">
    <property type="component" value="Chromosome"/>
</dbReference>
<gene>
    <name evidence="1" type="ORF">BKD09_16580</name>
</gene>
<dbReference type="EMBL" id="CP017637">
    <property type="protein sequence ID" value="APG09942.1"/>
    <property type="molecule type" value="Genomic_DNA"/>
</dbReference>